<dbReference type="EMBL" id="BKCJ011033053">
    <property type="protein sequence ID" value="GFC71354.1"/>
    <property type="molecule type" value="Genomic_DNA"/>
</dbReference>
<accession>A0A699QG43</accession>
<sequence length="126" mass="14054">RLDDAHDDRLLMSGQLNMLHRDRRSHARIIRLMESEAILSCEAWVQSMDASDTVRAEVMSFCTIVLAQQTKIAGLRAANRTRQTQLVEALTLLKILQTQMAALHRQQGPARGPAHPEIPEDVGSSS</sequence>
<organism evidence="2">
    <name type="scientific">Tanacetum cinerariifolium</name>
    <name type="common">Dalmatian daisy</name>
    <name type="synonym">Chrysanthemum cinerariifolium</name>
    <dbReference type="NCBI Taxonomy" id="118510"/>
    <lineage>
        <taxon>Eukaryota</taxon>
        <taxon>Viridiplantae</taxon>
        <taxon>Streptophyta</taxon>
        <taxon>Embryophyta</taxon>
        <taxon>Tracheophyta</taxon>
        <taxon>Spermatophyta</taxon>
        <taxon>Magnoliopsida</taxon>
        <taxon>eudicotyledons</taxon>
        <taxon>Gunneridae</taxon>
        <taxon>Pentapetalae</taxon>
        <taxon>asterids</taxon>
        <taxon>campanulids</taxon>
        <taxon>Asterales</taxon>
        <taxon>Asteraceae</taxon>
        <taxon>Asteroideae</taxon>
        <taxon>Anthemideae</taxon>
        <taxon>Anthemidinae</taxon>
        <taxon>Tanacetum</taxon>
    </lineage>
</organism>
<evidence type="ECO:0000256" key="1">
    <source>
        <dbReference type="SAM" id="MobiDB-lite"/>
    </source>
</evidence>
<name>A0A699QG43_TANCI</name>
<feature type="non-terminal residue" evidence="2">
    <location>
        <position position="1"/>
    </location>
</feature>
<reference evidence="2" key="1">
    <citation type="journal article" date="2019" name="Sci. Rep.">
        <title>Draft genome of Tanacetum cinerariifolium, the natural source of mosquito coil.</title>
        <authorList>
            <person name="Yamashiro T."/>
            <person name="Shiraishi A."/>
            <person name="Satake H."/>
            <person name="Nakayama K."/>
        </authorList>
    </citation>
    <scope>NUCLEOTIDE SEQUENCE</scope>
</reference>
<feature type="region of interest" description="Disordered" evidence="1">
    <location>
        <begin position="104"/>
        <end position="126"/>
    </location>
</feature>
<gene>
    <name evidence="2" type="ORF">Tci_843324</name>
</gene>
<comment type="caution">
    <text evidence="2">The sequence shown here is derived from an EMBL/GenBank/DDBJ whole genome shotgun (WGS) entry which is preliminary data.</text>
</comment>
<dbReference type="AlphaFoldDB" id="A0A699QG43"/>
<evidence type="ECO:0000313" key="2">
    <source>
        <dbReference type="EMBL" id="GFC71354.1"/>
    </source>
</evidence>
<protein>
    <submittedName>
        <fullName evidence="2">Uncharacterized protein</fullName>
    </submittedName>
</protein>
<proteinExistence type="predicted"/>